<dbReference type="InterPro" id="IPR019410">
    <property type="entry name" value="Methyltransf_16"/>
</dbReference>
<sequence>MVITSQAQDAPVSLSGLFAASSDSEADEFENEFEIQNISIGDDKYRIRVFSFHEANANKVWPGMFSLADFMDSHVRYSTGRIMELGAATGALAIHLRSSPRNYDVMTSDICDDGAVAANIEFNSILNGQAIGCHYAHTWGTGWTHPGQIRFVIASDILLYVSAYGALVETLLEIFAVNQAEEFLMSWRRRIADSSIFFDLMKAAGFRVHHHGSCIYSFFKPDSTSPYLQSLLLLPPHSLNKQK</sequence>
<dbReference type="PANTHER" id="PTHR14614:SF97">
    <property type="entry name" value="S-ADENOSYL-L-METHIONINE-DEPENDENT METHYLTRANSFERASES SUPERFAMILY PROTEIN"/>
    <property type="match status" value="1"/>
</dbReference>
<dbReference type="Proteomes" id="UP000469452">
    <property type="component" value="Unassembled WGS sequence"/>
</dbReference>
<dbReference type="Gene3D" id="3.40.50.150">
    <property type="entry name" value="Vaccinia Virus protein VP39"/>
    <property type="match status" value="1"/>
</dbReference>
<evidence type="ECO:0000313" key="2">
    <source>
        <dbReference type="Proteomes" id="UP000469452"/>
    </source>
</evidence>
<comment type="caution">
    <text evidence="1">The sequence shown here is derived from an EMBL/GenBank/DDBJ whole genome shotgun (WGS) entry which is preliminary data.</text>
</comment>
<dbReference type="Pfam" id="PF10294">
    <property type="entry name" value="Methyltransf_16"/>
    <property type="match status" value="1"/>
</dbReference>
<accession>A0A6A4YXV5</accession>
<reference evidence="1 2" key="1">
    <citation type="submission" date="2019-06" db="EMBL/GenBank/DDBJ databases">
        <title>Genomics analysis of Aphanomyces spp. identifies a new class of oomycete effector associated with host adaptation.</title>
        <authorList>
            <person name="Gaulin E."/>
        </authorList>
    </citation>
    <scope>NUCLEOTIDE SEQUENCE [LARGE SCALE GENOMIC DNA]</scope>
    <source>
        <strain evidence="1 2">E</strain>
    </source>
</reference>
<gene>
    <name evidence="1" type="ORF">AaE_016111</name>
</gene>
<dbReference type="EMBL" id="VJMI01021276">
    <property type="protein sequence ID" value="KAF0702132.1"/>
    <property type="molecule type" value="Genomic_DNA"/>
</dbReference>
<evidence type="ECO:0008006" key="3">
    <source>
        <dbReference type="Google" id="ProtNLM"/>
    </source>
</evidence>
<protein>
    <recommendedName>
        <fullName evidence="3">Methyltransferase small domain-containing protein</fullName>
    </recommendedName>
</protein>
<dbReference type="PANTHER" id="PTHR14614">
    <property type="entry name" value="HEPATOCELLULAR CARCINOMA-ASSOCIATED ANTIGEN"/>
    <property type="match status" value="1"/>
</dbReference>
<proteinExistence type="predicted"/>
<organism evidence="1 2">
    <name type="scientific">Aphanomyces astaci</name>
    <name type="common">Crayfish plague agent</name>
    <dbReference type="NCBI Taxonomy" id="112090"/>
    <lineage>
        <taxon>Eukaryota</taxon>
        <taxon>Sar</taxon>
        <taxon>Stramenopiles</taxon>
        <taxon>Oomycota</taxon>
        <taxon>Saprolegniomycetes</taxon>
        <taxon>Saprolegniales</taxon>
        <taxon>Verrucalvaceae</taxon>
        <taxon>Aphanomyces</taxon>
    </lineage>
</organism>
<dbReference type="SUPFAM" id="SSF53335">
    <property type="entry name" value="S-adenosyl-L-methionine-dependent methyltransferases"/>
    <property type="match status" value="1"/>
</dbReference>
<name>A0A6A4YXV5_APHAT</name>
<evidence type="ECO:0000313" key="1">
    <source>
        <dbReference type="EMBL" id="KAF0702132.1"/>
    </source>
</evidence>
<dbReference type="InterPro" id="IPR029063">
    <property type="entry name" value="SAM-dependent_MTases_sf"/>
</dbReference>
<dbReference type="VEuPathDB" id="FungiDB:H257_07333"/>
<dbReference type="AlphaFoldDB" id="A0A6A4YXV5"/>